<reference evidence="1 2" key="1">
    <citation type="submission" date="2018-07" db="EMBL/GenBank/DDBJ databases">
        <title>Venubactetium sediminum gen. nov., sp. nov., isolated from a marine solar saltern.</title>
        <authorList>
            <person name="Wang S."/>
        </authorList>
    </citation>
    <scope>NUCLEOTIDE SEQUENCE [LARGE SCALE GENOMIC DNA]</scope>
    <source>
        <strain evidence="1 2">WD2A32</strain>
    </source>
</reference>
<dbReference type="RefSeq" id="WP_114583609.1">
    <property type="nucleotide sequence ID" value="NZ_QPMH01000026.1"/>
</dbReference>
<evidence type="ECO:0000313" key="2">
    <source>
        <dbReference type="Proteomes" id="UP000253941"/>
    </source>
</evidence>
<evidence type="ECO:0000313" key="1">
    <source>
        <dbReference type="EMBL" id="RDD60484.1"/>
    </source>
</evidence>
<comment type="caution">
    <text evidence="1">The sequence shown here is derived from an EMBL/GenBank/DDBJ whole genome shotgun (WGS) entry which is preliminary data.</text>
</comment>
<dbReference type="EMBL" id="QPMH01000026">
    <property type="protein sequence ID" value="RDD60484.1"/>
    <property type="molecule type" value="Genomic_DNA"/>
</dbReference>
<dbReference type="GO" id="GO:0019068">
    <property type="term" value="P:virion assembly"/>
    <property type="evidence" value="ECO:0007669"/>
    <property type="project" value="InterPro"/>
</dbReference>
<protein>
    <submittedName>
        <fullName evidence="1">Uncharacterized protein</fullName>
    </submittedName>
</protein>
<dbReference type="InterPro" id="IPR008018">
    <property type="entry name" value="Phage_tail_attach_FII"/>
</dbReference>
<gene>
    <name evidence="1" type="ORF">DRB17_17960</name>
</gene>
<sequence length="105" mass="11265">MQEIFAAAIDDIYGDANMAEDVTYLPVSGQAVSVRAVVTSGQAARDLGDVEVVAAQRIVGVRKKDLSAKPRQGDTIARANGETLHALEDPELDDLGLEWRIRCGL</sequence>
<organism evidence="1 2">
    <name type="scientific">Ferruginivarius sediminum</name>
    <dbReference type="NCBI Taxonomy" id="2661937"/>
    <lineage>
        <taxon>Bacteria</taxon>
        <taxon>Pseudomonadati</taxon>
        <taxon>Pseudomonadota</taxon>
        <taxon>Alphaproteobacteria</taxon>
        <taxon>Rhodospirillales</taxon>
        <taxon>Rhodospirillaceae</taxon>
        <taxon>Ferruginivarius</taxon>
    </lineage>
</organism>
<dbReference type="Proteomes" id="UP000253941">
    <property type="component" value="Unassembled WGS sequence"/>
</dbReference>
<dbReference type="AlphaFoldDB" id="A0A369T7Q0"/>
<keyword evidence="2" id="KW-1185">Reference proteome</keyword>
<proteinExistence type="predicted"/>
<accession>A0A369T7Q0</accession>
<name>A0A369T7Q0_9PROT</name>
<dbReference type="Pfam" id="PF05354">
    <property type="entry name" value="Phage_attach"/>
    <property type="match status" value="1"/>
</dbReference>